<dbReference type="FunFam" id="1.10.240.10:FF:000006">
    <property type="entry name" value="Tyrosine--tRNA ligase"/>
    <property type="match status" value="1"/>
</dbReference>
<dbReference type="NCBIfam" id="TIGR00234">
    <property type="entry name" value="tyrS"/>
    <property type="match status" value="1"/>
</dbReference>
<keyword evidence="6" id="KW-0648">Protein biosynthesis</keyword>
<evidence type="ECO:0000256" key="2">
    <source>
        <dbReference type="ARBA" id="ARBA00022598"/>
    </source>
</evidence>
<organism evidence="9">
    <name type="scientific">bioreactor metagenome</name>
    <dbReference type="NCBI Taxonomy" id="1076179"/>
    <lineage>
        <taxon>unclassified sequences</taxon>
        <taxon>metagenomes</taxon>
        <taxon>ecological metagenomes</taxon>
    </lineage>
</organism>
<dbReference type="SUPFAM" id="SSF52374">
    <property type="entry name" value="Nucleotidylyl transferase"/>
    <property type="match status" value="1"/>
</dbReference>
<protein>
    <submittedName>
        <fullName evidence="9">Tyrosine--tRNA ligase</fullName>
        <ecNumber evidence="9">6.1.1.1</ecNumber>
    </submittedName>
</protein>
<keyword evidence="1" id="KW-0963">Cytoplasm</keyword>
<dbReference type="PROSITE" id="PS50889">
    <property type="entry name" value="S4"/>
    <property type="match status" value="1"/>
</dbReference>
<dbReference type="FunFam" id="3.10.290.10:FF:000022">
    <property type="entry name" value="Tyrosine--tRNA ligase"/>
    <property type="match status" value="1"/>
</dbReference>
<name>A0A645GCN3_9ZZZZ</name>
<sequence>MPILEGLDGVNKMSKSLGNYIGINEPPTEIYGKAMSIPDELMIRYYELVTDMPIDELEDIKKGYLEGTLHPRNLKMRLAHTLVRLYHDRDSADAAQAEFVKVFQQRDLPTDIPEVTVSAVEEAVWLPKLLVQCGLATSNSEAKRAIQAGAVKINGEKFTDADAQITVNDNMIIQNGKRKFAKIVFPV</sequence>
<keyword evidence="3" id="KW-0547">Nucleotide-binding</keyword>
<evidence type="ECO:0000259" key="8">
    <source>
        <dbReference type="SMART" id="SM00363"/>
    </source>
</evidence>
<dbReference type="InterPro" id="IPR002942">
    <property type="entry name" value="S4_RNA-bd"/>
</dbReference>
<dbReference type="Gene3D" id="3.10.290.10">
    <property type="entry name" value="RNA-binding S4 domain"/>
    <property type="match status" value="1"/>
</dbReference>
<dbReference type="GO" id="GO:0005524">
    <property type="term" value="F:ATP binding"/>
    <property type="evidence" value="ECO:0007669"/>
    <property type="project" value="UniProtKB-KW"/>
</dbReference>
<dbReference type="Pfam" id="PF22421">
    <property type="entry name" value="SYY_C-terminal"/>
    <property type="match status" value="1"/>
</dbReference>
<keyword evidence="5" id="KW-0694">RNA-binding</keyword>
<dbReference type="Gene3D" id="1.10.240.10">
    <property type="entry name" value="Tyrosyl-Transfer RNA Synthetase"/>
    <property type="match status" value="1"/>
</dbReference>
<dbReference type="SUPFAM" id="SSF55174">
    <property type="entry name" value="Alpha-L RNA-binding motif"/>
    <property type="match status" value="1"/>
</dbReference>
<comment type="caution">
    <text evidence="9">The sequence shown here is derived from an EMBL/GenBank/DDBJ whole genome shotgun (WGS) entry which is preliminary data.</text>
</comment>
<feature type="domain" description="RNA-binding S4" evidence="8">
    <location>
        <begin position="124"/>
        <end position="184"/>
    </location>
</feature>
<keyword evidence="7" id="KW-0030">Aminoacyl-tRNA synthetase</keyword>
<evidence type="ECO:0000256" key="1">
    <source>
        <dbReference type="ARBA" id="ARBA00022490"/>
    </source>
</evidence>
<dbReference type="SMART" id="SM00363">
    <property type="entry name" value="S4"/>
    <property type="match status" value="1"/>
</dbReference>
<dbReference type="PANTHER" id="PTHR11766:SF1">
    <property type="entry name" value="TYROSINE--TRNA LIGASE"/>
    <property type="match status" value="1"/>
</dbReference>
<evidence type="ECO:0000256" key="5">
    <source>
        <dbReference type="ARBA" id="ARBA00022884"/>
    </source>
</evidence>
<evidence type="ECO:0000256" key="4">
    <source>
        <dbReference type="ARBA" id="ARBA00022840"/>
    </source>
</evidence>
<dbReference type="EMBL" id="VSSQ01072086">
    <property type="protein sequence ID" value="MPN23539.1"/>
    <property type="molecule type" value="Genomic_DNA"/>
</dbReference>
<dbReference type="GO" id="GO:0005829">
    <property type="term" value="C:cytosol"/>
    <property type="evidence" value="ECO:0007669"/>
    <property type="project" value="TreeGrafter"/>
</dbReference>
<proteinExistence type="predicted"/>
<gene>
    <name evidence="9" type="primary">tyrS_47</name>
    <name evidence="9" type="ORF">SDC9_170928</name>
</gene>
<dbReference type="InterPro" id="IPR054608">
    <property type="entry name" value="SYY-like_C"/>
</dbReference>
<evidence type="ECO:0000256" key="3">
    <source>
        <dbReference type="ARBA" id="ARBA00022741"/>
    </source>
</evidence>
<evidence type="ECO:0000313" key="9">
    <source>
        <dbReference type="EMBL" id="MPN23539.1"/>
    </source>
</evidence>
<dbReference type="AlphaFoldDB" id="A0A645GCN3"/>
<evidence type="ECO:0000256" key="7">
    <source>
        <dbReference type="ARBA" id="ARBA00023146"/>
    </source>
</evidence>
<reference evidence="9" key="1">
    <citation type="submission" date="2019-08" db="EMBL/GenBank/DDBJ databases">
        <authorList>
            <person name="Kucharzyk K."/>
            <person name="Murdoch R.W."/>
            <person name="Higgins S."/>
            <person name="Loffler F."/>
        </authorList>
    </citation>
    <scope>NUCLEOTIDE SEQUENCE</scope>
</reference>
<dbReference type="Pfam" id="PF00579">
    <property type="entry name" value="tRNA-synt_1b"/>
    <property type="match status" value="1"/>
</dbReference>
<dbReference type="InterPro" id="IPR024088">
    <property type="entry name" value="Tyr-tRNA-ligase_bac-type"/>
</dbReference>
<dbReference type="GO" id="GO:0006437">
    <property type="term" value="P:tyrosyl-tRNA aminoacylation"/>
    <property type="evidence" value="ECO:0007669"/>
    <property type="project" value="InterPro"/>
</dbReference>
<dbReference type="InterPro" id="IPR002305">
    <property type="entry name" value="aa-tRNA-synth_Ic"/>
</dbReference>
<dbReference type="CDD" id="cd00165">
    <property type="entry name" value="S4"/>
    <property type="match status" value="1"/>
</dbReference>
<dbReference type="EC" id="6.1.1.1" evidence="9"/>
<dbReference type="GO" id="GO:0004831">
    <property type="term" value="F:tyrosine-tRNA ligase activity"/>
    <property type="evidence" value="ECO:0007669"/>
    <property type="project" value="UniProtKB-EC"/>
</dbReference>
<dbReference type="InterPro" id="IPR036986">
    <property type="entry name" value="S4_RNA-bd_sf"/>
</dbReference>
<evidence type="ECO:0000256" key="6">
    <source>
        <dbReference type="ARBA" id="ARBA00022917"/>
    </source>
</evidence>
<accession>A0A645GCN3</accession>
<keyword evidence="2 9" id="KW-0436">Ligase</keyword>
<keyword evidence="4" id="KW-0067">ATP-binding</keyword>
<dbReference type="InterPro" id="IPR002307">
    <property type="entry name" value="Tyr-tRNA-ligase"/>
</dbReference>
<dbReference type="PANTHER" id="PTHR11766">
    <property type="entry name" value="TYROSYL-TRNA SYNTHETASE"/>
    <property type="match status" value="1"/>
</dbReference>
<dbReference type="GO" id="GO:0003723">
    <property type="term" value="F:RNA binding"/>
    <property type="evidence" value="ECO:0007669"/>
    <property type="project" value="UniProtKB-KW"/>
</dbReference>